<organism evidence="21 22">
    <name type="scientific">Durusdinium trenchii</name>
    <dbReference type="NCBI Taxonomy" id="1381693"/>
    <lineage>
        <taxon>Eukaryota</taxon>
        <taxon>Sar</taxon>
        <taxon>Alveolata</taxon>
        <taxon>Dinophyceae</taxon>
        <taxon>Suessiales</taxon>
        <taxon>Symbiodiniaceae</taxon>
        <taxon>Durusdinium</taxon>
    </lineage>
</organism>
<evidence type="ECO:0000256" key="17">
    <source>
        <dbReference type="SAM" id="Phobius"/>
    </source>
</evidence>
<dbReference type="EC" id="3.4.21.62" evidence="13"/>
<dbReference type="PROSITE" id="PS00138">
    <property type="entry name" value="SUBTILASE_SER"/>
    <property type="match status" value="1"/>
</dbReference>
<evidence type="ECO:0000256" key="11">
    <source>
        <dbReference type="ARBA" id="ARBA00023145"/>
    </source>
</evidence>
<dbReference type="InterPro" id="IPR036852">
    <property type="entry name" value="Peptidase_S8/S53_dom_sf"/>
</dbReference>
<reference evidence="21 22" key="1">
    <citation type="submission" date="2024-02" db="EMBL/GenBank/DDBJ databases">
        <authorList>
            <person name="Chen Y."/>
            <person name="Shah S."/>
            <person name="Dougan E. K."/>
            <person name="Thang M."/>
            <person name="Chan C."/>
        </authorList>
    </citation>
    <scope>NUCLEOTIDE SEQUENCE [LARGE SCALE GENOMIC DNA]</scope>
</reference>
<feature type="compositionally biased region" description="Basic and acidic residues" evidence="16">
    <location>
        <begin position="1451"/>
        <end position="1461"/>
    </location>
</feature>
<feature type="domain" description="Peptidase S8/S53" evidence="18">
    <location>
        <begin position="87"/>
        <end position="350"/>
    </location>
</feature>
<evidence type="ECO:0000256" key="8">
    <source>
        <dbReference type="ARBA" id="ARBA00022825"/>
    </source>
</evidence>
<dbReference type="PRINTS" id="PR00723">
    <property type="entry name" value="SUBTILISIN"/>
</dbReference>
<evidence type="ECO:0000256" key="16">
    <source>
        <dbReference type="SAM" id="MobiDB-lite"/>
    </source>
</evidence>
<feature type="compositionally biased region" description="Low complexity" evidence="16">
    <location>
        <begin position="1466"/>
        <end position="1476"/>
    </location>
</feature>
<dbReference type="CDD" id="cd07473">
    <property type="entry name" value="Peptidases_S8_Subtilisin_like"/>
    <property type="match status" value="1"/>
</dbReference>
<feature type="active site" description="Charge relay system" evidence="14">
    <location>
        <position position="315"/>
    </location>
</feature>
<evidence type="ECO:0000256" key="4">
    <source>
        <dbReference type="ARBA" id="ARBA00022670"/>
    </source>
</evidence>
<keyword evidence="11" id="KW-0865">Zymogen</keyword>
<feature type="active site" description="Charge relay system" evidence="14">
    <location>
        <position position="151"/>
    </location>
</feature>
<dbReference type="InterPro" id="IPR046450">
    <property type="entry name" value="PA_dom_sf"/>
</dbReference>
<dbReference type="InterPro" id="IPR022398">
    <property type="entry name" value="Peptidase_S8_His-AS"/>
</dbReference>
<dbReference type="InterPro" id="IPR023827">
    <property type="entry name" value="Peptidase_S8_Asp-AS"/>
</dbReference>
<keyword evidence="10 17" id="KW-0472">Membrane</keyword>
<dbReference type="SUPFAM" id="SSF52025">
    <property type="entry name" value="PA domain"/>
    <property type="match status" value="1"/>
</dbReference>
<keyword evidence="7 14" id="KW-0378">Hydrolase</keyword>
<dbReference type="Pfam" id="PF00082">
    <property type="entry name" value="Peptidase_S8"/>
    <property type="match status" value="1"/>
</dbReference>
<evidence type="ECO:0000313" key="22">
    <source>
        <dbReference type="Proteomes" id="UP001642464"/>
    </source>
</evidence>
<sequence>MEILDTCDGPAKVLSDLARGGTSLHFLIHKTGELTAKYGSMLEFAEMDQFVYPNSIPDDPHWPRLWGLDKIRMLDAWSRLTELGLDGEETVVAVIDTGVQLDHPDLMDSLWTNPGEIPDNGIDDDGNGFIDDVHGYDFAGEDGHPDDDNGHGTHCAGILAATANNGVGIAGVASRLAKVRIMALRFLSADGTGGTVSDAVRALEYALSFGVPVSSNSWGGADTSDALKVAIRRASEAGHLFVAPAGNSGRSISDGTYYPCVYRQAGVLCVAASDQSDQLTSFSNYAPEYVEITAPGVDIYSTYTGSGYRSEFGTSMATPYVAGAASLVVSAFGYSGTHVRQLLLDSAVLADNFKGKVDGGRLDVLKLIERSEPDFLFWFDSEGARTAMVSVIVAANSSKLVELQIGSDNILPGTYEAEVHTSWHDGEETIPVVYTVQGQPLLHLEQHSLEWAQVPSNATASQYLNITNSGNGTGRVQLQRLPFPFEGPENEIVVPPEGAASVSIQCAPNFTGEWLGEAAFNTNSGLDAWNSSRSTLELGTVLKVRLRCISRKPPELQMEPFSGAAEVLSGGLLRYLQPVVHAEWEPFVPGKEVEANLVLPEENNSDLTDSGLGCSRHNTDVSGSVLLIGRGDCYFSVKALMAQEAQALGVLLYNNQDNGALPMMAMPRDSDIPVIPMFMVTKAEGEALLARLQEEALRVKLRWQTVSAYTLPSRSDRVSIQISNTGVADLRWNARPKLSFGAHSFYETYISGVQNSSMAEFSWTEVGEDLSFFREHGQNASLQLPLPFSFSFYGQMFDKVWVTSNGFLAFEIFEGEAPPLPLPFMAGISKPNGIVAGFGWPLTCHDCRISSMEDGTCFVVQYANMSFDHPTLPMSAGSDGLSFEIRLCQDGRISMMYAKFPEPASDYRDAFIGLETIEGDALMNLRSQLPFAERTPFAVTLQPWLRAATWIAEPAVYLQGKELLQLGRQEIDPKQFMEDLFMDHSEAGFLHIEVDESLADIHQEAVAQVKPKQGIKRSRDSEEYVTLNQAKKLTMNISDGCSIRPSSAWLERWAREATCVPRLRLPEALCPRAMDDAALGERTWTDEGLVHLARNCLRVTQDKLSGMCDASPLTSMLSTAFAKRPAAIERAEERFDVFVASVVQIWCRTVGARLEGNWFVEIVQARPVQESAPFMLVGFIMGTLYVTFRLAYMPAVHLPLTSTSSVIFHSAFVLAALSYERGVTVDPGAIPENWRKAEDGRPRFELEGGRVFLHERKKKTGELRFCSKEMKFKPDRAHYCSVMRRNVLRMDHYCLWLANCVGYHNHKYFFLFLFYTLIATGTIDIGLLQALHTGTYSAGHTFMMAQGAMISSVLAALLGPFFSFHCWLMRHNMTTIEYCEKMRDNEEYRVSHYDIGILRNIQCVLGDNWMLWLLPISGPSGDGLQWGIAEQKTTGHAAGRASPPQATKANEATEKGARDDESGNVAASSTSASSSTEPWNTAGHFTAPQCMYQAGKALQDMCGNMTDYCQKIKDNQEPSIFHYGMGILQNIHRPWEGISGANCPDATSSLASFASWAGRGTAGAASPSRTGQDSPEHGASSKQDAWAALVDFAEQSRQCATTVTLAQIVRSPATVSPLQSLSTTQTAVREICCDMAAFVVNKALFTVRVSHRNSLRLADDYGVFHCHRFIMVHRS</sequence>
<dbReference type="InterPro" id="IPR051048">
    <property type="entry name" value="Peptidase_S8/S53_subtilisin"/>
</dbReference>
<evidence type="ECO:0000256" key="15">
    <source>
        <dbReference type="RuleBase" id="RU003355"/>
    </source>
</evidence>
<keyword evidence="22" id="KW-1185">Reference proteome</keyword>
<evidence type="ECO:0000256" key="13">
    <source>
        <dbReference type="ARBA" id="ARBA00023619"/>
    </source>
</evidence>
<evidence type="ECO:0000256" key="7">
    <source>
        <dbReference type="ARBA" id="ARBA00022801"/>
    </source>
</evidence>
<name>A0ABP0JJ12_9DINO</name>
<dbReference type="EMBL" id="CAXAMM010007480">
    <property type="protein sequence ID" value="CAK9014411.1"/>
    <property type="molecule type" value="Genomic_DNA"/>
</dbReference>
<evidence type="ECO:0000313" key="21">
    <source>
        <dbReference type="EMBL" id="CAK9014411.1"/>
    </source>
</evidence>
<evidence type="ECO:0000256" key="3">
    <source>
        <dbReference type="ARBA" id="ARBA00022525"/>
    </source>
</evidence>
<comment type="catalytic activity">
    <reaction evidence="12">
        <text>Hydrolysis of proteins with broad specificity for peptide bonds, and a preference for a large uncharged residue in P1. Hydrolyzes peptide amides.</text>
        <dbReference type="EC" id="3.4.21.62"/>
    </reaction>
</comment>
<evidence type="ECO:0000256" key="2">
    <source>
        <dbReference type="ARBA" id="ARBA00011073"/>
    </source>
</evidence>
<feature type="region of interest" description="Disordered" evidence="16">
    <location>
        <begin position="1432"/>
        <end position="1480"/>
    </location>
</feature>
<dbReference type="Gene3D" id="3.50.30.30">
    <property type="match status" value="1"/>
</dbReference>
<dbReference type="InterPro" id="IPR034204">
    <property type="entry name" value="PfSUB1-like_cat_dom"/>
</dbReference>
<feature type="domain" description="Palmitoyltransferase DHHC" evidence="19">
    <location>
        <begin position="1260"/>
        <end position="1381"/>
    </location>
</feature>
<keyword evidence="5 17" id="KW-0812">Transmembrane</keyword>
<keyword evidence="8 14" id="KW-0720">Serine protease</keyword>
<dbReference type="InterPro" id="IPR000209">
    <property type="entry name" value="Peptidase_S8/S53_dom"/>
</dbReference>
<dbReference type="InterPro" id="IPR001594">
    <property type="entry name" value="Palmitoyltrfase_DHHC"/>
</dbReference>
<feature type="domain" description="PA" evidence="20">
    <location>
        <begin position="594"/>
        <end position="688"/>
    </location>
</feature>
<evidence type="ECO:0000259" key="18">
    <source>
        <dbReference type="Pfam" id="PF00082"/>
    </source>
</evidence>
<dbReference type="CDD" id="cd04818">
    <property type="entry name" value="PA_subtilisin_1"/>
    <property type="match status" value="1"/>
</dbReference>
<dbReference type="InterPro" id="IPR023828">
    <property type="entry name" value="Peptidase_S8_Ser-AS"/>
</dbReference>
<evidence type="ECO:0000256" key="14">
    <source>
        <dbReference type="PROSITE-ProRule" id="PRU01240"/>
    </source>
</evidence>
<dbReference type="Pfam" id="PF02225">
    <property type="entry name" value="PA"/>
    <property type="match status" value="1"/>
</dbReference>
<feature type="transmembrane region" description="Helical" evidence="17">
    <location>
        <begin position="1172"/>
        <end position="1192"/>
    </location>
</feature>
<keyword evidence="3" id="KW-0964">Secreted</keyword>
<evidence type="ECO:0000256" key="6">
    <source>
        <dbReference type="ARBA" id="ARBA00022729"/>
    </source>
</evidence>
<dbReference type="PROSITE" id="PS00136">
    <property type="entry name" value="SUBTILASE_ASP"/>
    <property type="match status" value="1"/>
</dbReference>
<dbReference type="Proteomes" id="UP001642464">
    <property type="component" value="Unassembled WGS sequence"/>
</dbReference>
<comment type="similarity">
    <text evidence="2 14 15">Belongs to the peptidase S8 family.</text>
</comment>
<proteinExistence type="inferred from homology"/>
<accession>A0ABP0JJ12</accession>
<evidence type="ECO:0000256" key="12">
    <source>
        <dbReference type="ARBA" id="ARBA00023529"/>
    </source>
</evidence>
<dbReference type="PANTHER" id="PTHR43399:SF4">
    <property type="entry name" value="CELL WALL-ASSOCIATED PROTEASE"/>
    <property type="match status" value="1"/>
</dbReference>
<dbReference type="GO" id="GO:0008233">
    <property type="term" value="F:peptidase activity"/>
    <property type="evidence" value="ECO:0007669"/>
    <property type="project" value="UniProtKB-KW"/>
</dbReference>
<comment type="subcellular location">
    <subcellularLocation>
        <location evidence="1">Membrane</location>
        <topology evidence="1">Multi-pass membrane protein</topology>
    </subcellularLocation>
</comment>
<feature type="active site" description="Charge relay system" evidence="14">
    <location>
        <position position="96"/>
    </location>
</feature>
<protein>
    <recommendedName>
        <fullName evidence="13">subtilisin</fullName>
        <ecNumber evidence="13">3.4.21.62</ecNumber>
    </recommendedName>
</protein>
<feature type="transmembrane region" description="Helical" evidence="17">
    <location>
        <begin position="1348"/>
        <end position="1368"/>
    </location>
</feature>
<dbReference type="PANTHER" id="PTHR43399">
    <property type="entry name" value="SUBTILISIN-RELATED"/>
    <property type="match status" value="1"/>
</dbReference>
<evidence type="ECO:0000256" key="10">
    <source>
        <dbReference type="ARBA" id="ARBA00023136"/>
    </source>
</evidence>
<dbReference type="PROSITE" id="PS00137">
    <property type="entry name" value="SUBTILASE_HIS"/>
    <property type="match status" value="1"/>
</dbReference>
<evidence type="ECO:0000256" key="1">
    <source>
        <dbReference type="ARBA" id="ARBA00004141"/>
    </source>
</evidence>
<dbReference type="InterPro" id="IPR015500">
    <property type="entry name" value="Peptidase_S8_subtilisin-rel"/>
</dbReference>
<evidence type="ECO:0000259" key="19">
    <source>
        <dbReference type="Pfam" id="PF01529"/>
    </source>
</evidence>
<gene>
    <name evidence="21" type="ORF">SCF082_LOCUS12317</name>
</gene>
<comment type="caution">
    <text evidence="21">The sequence shown here is derived from an EMBL/GenBank/DDBJ whole genome shotgun (WGS) entry which is preliminary data.</text>
</comment>
<evidence type="ECO:0000256" key="5">
    <source>
        <dbReference type="ARBA" id="ARBA00022692"/>
    </source>
</evidence>
<keyword evidence="6" id="KW-0732">Signal</keyword>
<keyword evidence="4 14" id="KW-0645">Protease</keyword>
<dbReference type="Pfam" id="PF01529">
    <property type="entry name" value="DHHC"/>
    <property type="match status" value="1"/>
</dbReference>
<keyword evidence="9 17" id="KW-1133">Transmembrane helix</keyword>
<dbReference type="GO" id="GO:0006508">
    <property type="term" value="P:proteolysis"/>
    <property type="evidence" value="ECO:0007669"/>
    <property type="project" value="UniProtKB-KW"/>
</dbReference>
<dbReference type="Gene3D" id="3.40.50.200">
    <property type="entry name" value="Peptidase S8/S53 domain"/>
    <property type="match status" value="1"/>
</dbReference>
<dbReference type="InterPro" id="IPR003137">
    <property type="entry name" value="PA_domain"/>
</dbReference>
<feature type="region of interest" description="Disordered" evidence="16">
    <location>
        <begin position="1561"/>
        <end position="1580"/>
    </location>
</feature>
<evidence type="ECO:0000259" key="20">
    <source>
        <dbReference type="Pfam" id="PF02225"/>
    </source>
</evidence>
<dbReference type="PROSITE" id="PS50216">
    <property type="entry name" value="DHHC"/>
    <property type="match status" value="1"/>
</dbReference>
<dbReference type="PROSITE" id="PS51892">
    <property type="entry name" value="SUBTILASE"/>
    <property type="match status" value="1"/>
</dbReference>
<dbReference type="SUPFAM" id="SSF52743">
    <property type="entry name" value="Subtilisin-like"/>
    <property type="match status" value="1"/>
</dbReference>
<evidence type="ECO:0000256" key="9">
    <source>
        <dbReference type="ARBA" id="ARBA00022989"/>
    </source>
</evidence>
<feature type="transmembrane region" description="Helical" evidence="17">
    <location>
        <begin position="1308"/>
        <end position="1328"/>
    </location>
</feature>